<evidence type="ECO:0000313" key="2">
    <source>
        <dbReference type="Proteomes" id="UP000636709"/>
    </source>
</evidence>
<organism evidence="1 2">
    <name type="scientific">Digitaria exilis</name>
    <dbReference type="NCBI Taxonomy" id="1010633"/>
    <lineage>
        <taxon>Eukaryota</taxon>
        <taxon>Viridiplantae</taxon>
        <taxon>Streptophyta</taxon>
        <taxon>Embryophyta</taxon>
        <taxon>Tracheophyta</taxon>
        <taxon>Spermatophyta</taxon>
        <taxon>Magnoliopsida</taxon>
        <taxon>Liliopsida</taxon>
        <taxon>Poales</taxon>
        <taxon>Poaceae</taxon>
        <taxon>PACMAD clade</taxon>
        <taxon>Panicoideae</taxon>
        <taxon>Panicodae</taxon>
        <taxon>Paniceae</taxon>
        <taxon>Anthephorinae</taxon>
        <taxon>Digitaria</taxon>
    </lineage>
</organism>
<keyword evidence="2" id="KW-1185">Reference proteome</keyword>
<dbReference type="EMBL" id="JACEFO010001874">
    <property type="protein sequence ID" value="KAF8697430.1"/>
    <property type="molecule type" value="Genomic_DNA"/>
</dbReference>
<sequence length="106" mass="11772">MLWEQYRGGWVDEGEDTAKVAGGSVLVERVKPSNLFPYMLGGIHEHEPYPTKLKHSLLVSCATKPLSLFKSKPEAAYGPPPEGRNSGYLVAKGPADEETRFWGLWI</sequence>
<dbReference type="AlphaFoldDB" id="A0A835EIK6"/>
<name>A0A835EIK6_9POAL</name>
<gene>
    <name evidence="1" type="ORF">HU200_036030</name>
</gene>
<reference evidence="1" key="1">
    <citation type="submission" date="2020-07" db="EMBL/GenBank/DDBJ databases">
        <title>Genome sequence and genetic diversity analysis of an under-domesticated orphan crop, white fonio (Digitaria exilis).</title>
        <authorList>
            <person name="Bennetzen J.L."/>
            <person name="Chen S."/>
            <person name="Ma X."/>
            <person name="Wang X."/>
            <person name="Yssel A.E.J."/>
            <person name="Chaluvadi S.R."/>
            <person name="Johnson M."/>
            <person name="Gangashetty P."/>
            <person name="Hamidou F."/>
            <person name="Sanogo M.D."/>
            <person name="Zwaenepoel A."/>
            <person name="Wallace J."/>
            <person name="Van De Peer Y."/>
            <person name="Van Deynze A."/>
        </authorList>
    </citation>
    <scope>NUCLEOTIDE SEQUENCE</scope>
    <source>
        <tissue evidence="1">Leaves</tissue>
    </source>
</reference>
<protein>
    <submittedName>
        <fullName evidence="1">Uncharacterized protein</fullName>
    </submittedName>
</protein>
<evidence type="ECO:0000313" key="1">
    <source>
        <dbReference type="EMBL" id="KAF8697430.1"/>
    </source>
</evidence>
<dbReference type="Proteomes" id="UP000636709">
    <property type="component" value="Unassembled WGS sequence"/>
</dbReference>
<comment type="caution">
    <text evidence="1">The sequence shown here is derived from an EMBL/GenBank/DDBJ whole genome shotgun (WGS) entry which is preliminary data.</text>
</comment>
<proteinExistence type="predicted"/>
<accession>A0A835EIK6</accession>